<proteinExistence type="predicted"/>
<comment type="caution">
    <text evidence="1">The sequence shown here is derived from an EMBL/GenBank/DDBJ whole genome shotgun (WGS) entry which is preliminary data.</text>
</comment>
<protein>
    <submittedName>
        <fullName evidence="1">Uncharacterized protein</fullName>
    </submittedName>
</protein>
<name>A0ACB9ADR4_CICIN</name>
<evidence type="ECO:0000313" key="2">
    <source>
        <dbReference type="Proteomes" id="UP001055811"/>
    </source>
</evidence>
<reference evidence="1 2" key="2">
    <citation type="journal article" date="2022" name="Mol. Ecol. Resour.">
        <title>The genomes of chicory, endive, great burdock and yacon provide insights into Asteraceae paleo-polyploidization history and plant inulin production.</title>
        <authorList>
            <person name="Fan W."/>
            <person name="Wang S."/>
            <person name="Wang H."/>
            <person name="Wang A."/>
            <person name="Jiang F."/>
            <person name="Liu H."/>
            <person name="Zhao H."/>
            <person name="Xu D."/>
            <person name="Zhang Y."/>
        </authorList>
    </citation>
    <scope>NUCLEOTIDE SEQUENCE [LARGE SCALE GENOMIC DNA]</scope>
    <source>
        <strain evidence="2">cv. Punajuju</strain>
        <tissue evidence="1">Leaves</tissue>
    </source>
</reference>
<reference evidence="2" key="1">
    <citation type="journal article" date="2022" name="Mol. Ecol. Resour.">
        <title>The genomes of chicory, endive, great burdock and yacon provide insights into Asteraceae palaeo-polyploidization history and plant inulin production.</title>
        <authorList>
            <person name="Fan W."/>
            <person name="Wang S."/>
            <person name="Wang H."/>
            <person name="Wang A."/>
            <person name="Jiang F."/>
            <person name="Liu H."/>
            <person name="Zhao H."/>
            <person name="Xu D."/>
            <person name="Zhang Y."/>
        </authorList>
    </citation>
    <scope>NUCLEOTIDE SEQUENCE [LARGE SCALE GENOMIC DNA]</scope>
    <source>
        <strain evidence="2">cv. Punajuju</strain>
    </source>
</reference>
<keyword evidence="2" id="KW-1185">Reference proteome</keyword>
<organism evidence="1 2">
    <name type="scientific">Cichorium intybus</name>
    <name type="common">Chicory</name>
    <dbReference type="NCBI Taxonomy" id="13427"/>
    <lineage>
        <taxon>Eukaryota</taxon>
        <taxon>Viridiplantae</taxon>
        <taxon>Streptophyta</taxon>
        <taxon>Embryophyta</taxon>
        <taxon>Tracheophyta</taxon>
        <taxon>Spermatophyta</taxon>
        <taxon>Magnoliopsida</taxon>
        <taxon>eudicotyledons</taxon>
        <taxon>Gunneridae</taxon>
        <taxon>Pentapetalae</taxon>
        <taxon>asterids</taxon>
        <taxon>campanulids</taxon>
        <taxon>Asterales</taxon>
        <taxon>Asteraceae</taxon>
        <taxon>Cichorioideae</taxon>
        <taxon>Cichorieae</taxon>
        <taxon>Cichoriinae</taxon>
        <taxon>Cichorium</taxon>
    </lineage>
</organism>
<evidence type="ECO:0000313" key="1">
    <source>
        <dbReference type="EMBL" id="KAI3707775.1"/>
    </source>
</evidence>
<dbReference type="Proteomes" id="UP001055811">
    <property type="component" value="Linkage Group LG07"/>
</dbReference>
<dbReference type="EMBL" id="CM042015">
    <property type="protein sequence ID" value="KAI3707775.1"/>
    <property type="molecule type" value="Genomic_DNA"/>
</dbReference>
<gene>
    <name evidence="1" type="ORF">L2E82_36584</name>
</gene>
<sequence>MEQKPRDKYPKAKIEEPNLRLPKALLKPDGDPTDDLAYMKIFVSFCCYNWFPIDMQLVKFIGKDFEGMSEVHRASKATIGILADAESNLHSHSYIDLVGTVEQVTTAEGLILDNTLKTYSTLAYPVILMPPTIYGDYIIIPVQKVIHVLGSYGTNILRMEMESGAWIKIEPGAPPGGSEKDRLINVFGPREHVNKAIKLIRAVTYEPSEPAEAQEELWREFNEPCWREFFERKESEEATLKEYSGEPEKGKQQAEEGGSGGPEKEKQQEYVDSGVLIDGKKSGDGESEKNKSKKPNWSQVVERKKSVSGESENKFKERKTIIRIKKSGGGEGSKSEKEKKEGGWNRIFLRKKSPSEGSKRTEGEFKEPSWSQTFGHMKSEGDNPTEEPKDKDSGESGKGKQAEEGGSGQTEKEKQPEHVDEKEGGESKEKRQEDVDQEADSIESEMEKEGDSGVTEKQKQ</sequence>
<accession>A0ACB9ADR4</accession>